<feature type="compositionally biased region" description="Low complexity" evidence="1">
    <location>
        <begin position="666"/>
        <end position="678"/>
    </location>
</feature>
<sequence>MARTTRSSTAHPVPDNVQASPSPTKSLPASKKRKRTSLPDADDQPASKQHRTEDDASEDLGSQQQDHASTPNSPSSSSIELPSTGDVPIQPRHAQQILDILEVVDTQGLLDRVFPLPTEQEDASSASSSVGPSASSRSFSFRALLKNPEHYPLRVLRSAVHHLFPISSHPRSRPSATASEQLGFCNLALSLLNQASTHSVTVPLNLESLLDAISTDTSDGSSQSSLNRKFALLQKLPSGDWWTSKNTNFPSVAEEGKDITDLPTAYAELVAVFPTPSTTNVDHGKTLRDYIRKRGTPAEALLASQPRRVCTGRFLDYGPYASFAPTFDQNGMEVGKVALGEVIFQQERKRRLKALQDRMRANQAAAQARKEPSEKSGEVQPVTETDMAVDNAVEVSMPDGILSSEQIASVKSALQGLDLEAAVDELLTRNARALQRLEELQKRRWMAKSGAVQVGSEEWDTAQSIVDSLAVLASLRPRTTGSDPEHPPLVPTTSALRKLHRTLPVGDTGGWYGNLPPARASALRDDTTIRLKSGLPATAPVSNPTPVPVTAPAPAKLTVPNTPQQPVASNYSYSNYSAQYRTGYNTGAYTPSQTSSAQYYSHPAYQQQAQSNSHSHYPNAQYNTASSSQQYYSNGGWYNYQPPAPAPAAGTSSNRATPQPPPTPVTPSTTSTYTFYNTPQPPQQSQQRAVANTVLTAASKPVAPSPYPHPQAGAAASGWGANGTATSAAPTLPPHLRGTAGATGLGTPGPPYQTYYQNLQTSTMR</sequence>
<accession>A0A8K0UFQ9</accession>
<gene>
    <name evidence="2" type="ORF">BXZ70DRAFT_1080164</name>
</gene>
<dbReference type="OrthoDB" id="21648at2759"/>
<feature type="compositionally biased region" description="Basic and acidic residues" evidence="1">
    <location>
        <begin position="368"/>
        <end position="377"/>
    </location>
</feature>
<evidence type="ECO:0000256" key="1">
    <source>
        <dbReference type="SAM" id="MobiDB-lite"/>
    </source>
</evidence>
<evidence type="ECO:0000313" key="2">
    <source>
        <dbReference type="EMBL" id="KAH8086616.1"/>
    </source>
</evidence>
<name>A0A8K0UFQ9_9AGAR</name>
<feature type="compositionally biased region" description="Low complexity" evidence="1">
    <location>
        <begin position="69"/>
        <end position="83"/>
    </location>
</feature>
<feature type="compositionally biased region" description="Polar residues" evidence="1">
    <location>
        <begin position="17"/>
        <end position="27"/>
    </location>
</feature>
<dbReference type="AlphaFoldDB" id="A0A8K0UFQ9"/>
<dbReference type="EMBL" id="JAEVFJ010000042">
    <property type="protein sequence ID" value="KAH8086616.1"/>
    <property type="molecule type" value="Genomic_DNA"/>
</dbReference>
<feature type="region of interest" description="Disordered" evidence="1">
    <location>
        <begin position="703"/>
        <end position="765"/>
    </location>
</feature>
<feature type="region of interest" description="Disordered" evidence="1">
    <location>
        <begin position="593"/>
        <end position="621"/>
    </location>
</feature>
<evidence type="ECO:0000313" key="3">
    <source>
        <dbReference type="Proteomes" id="UP000813824"/>
    </source>
</evidence>
<organism evidence="2 3">
    <name type="scientific">Cristinia sonorae</name>
    <dbReference type="NCBI Taxonomy" id="1940300"/>
    <lineage>
        <taxon>Eukaryota</taxon>
        <taxon>Fungi</taxon>
        <taxon>Dikarya</taxon>
        <taxon>Basidiomycota</taxon>
        <taxon>Agaricomycotina</taxon>
        <taxon>Agaricomycetes</taxon>
        <taxon>Agaricomycetidae</taxon>
        <taxon>Agaricales</taxon>
        <taxon>Pleurotineae</taxon>
        <taxon>Stephanosporaceae</taxon>
        <taxon>Cristinia</taxon>
    </lineage>
</organism>
<dbReference type="Proteomes" id="UP000813824">
    <property type="component" value="Unassembled WGS sequence"/>
</dbReference>
<feature type="region of interest" description="Disordered" evidence="1">
    <location>
        <begin position="362"/>
        <end position="381"/>
    </location>
</feature>
<feature type="region of interest" description="Disordered" evidence="1">
    <location>
        <begin position="1"/>
        <end position="88"/>
    </location>
</feature>
<feature type="compositionally biased region" description="Low complexity" evidence="1">
    <location>
        <begin position="712"/>
        <end position="729"/>
    </location>
</feature>
<keyword evidence="3" id="KW-1185">Reference proteome</keyword>
<protein>
    <submittedName>
        <fullName evidence="2">Uncharacterized protein</fullName>
    </submittedName>
</protein>
<feature type="compositionally biased region" description="Polar residues" evidence="1">
    <location>
        <begin position="1"/>
        <end position="10"/>
    </location>
</feature>
<feature type="compositionally biased region" description="Polar residues" evidence="1">
    <location>
        <begin position="754"/>
        <end position="765"/>
    </location>
</feature>
<proteinExistence type="predicted"/>
<feature type="region of interest" description="Disordered" evidence="1">
    <location>
        <begin position="643"/>
        <end position="685"/>
    </location>
</feature>
<comment type="caution">
    <text evidence="2">The sequence shown here is derived from an EMBL/GenBank/DDBJ whole genome shotgun (WGS) entry which is preliminary data.</text>
</comment>
<feature type="region of interest" description="Disordered" evidence="1">
    <location>
        <begin position="534"/>
        <end position="570"/>
    </location>
</feature>
<reference evidence="2" key="1">
    <citation type="journal article" date="2021" name="New Phytol.">
        <title>Evolutionary innovations through gain and loss of genes in the ectomycorrhizal Boletales.</title>
        <authorList>
            <person name="Wu G."/>
            <person name="Miyauchi S."/>
            <person name="Morin E."/>
            <person name="Kuo A."/>
            <person name="Drula E."/>
            <person name="Varga T."/>
            <person name="Kohler A."/>
            <person name="Feng B."/>
            <person name="Cao Y."/>
            <person name="Lipzen A."/>
            <person name="Daum C."/>
            <person name="Hundley H."/>
            <person name="Pangilinan J."/>
            <person name="Johnson J."/>
            <person name="Barry K."/>
            <person name="LaButti K."/>
            <person name="Ng V."/>
            <person name="Ahrendt S."/>
            <person name="Min B."/>
            <person name="Choi I.G."/>
            <person name="Park H."/>
            <person name="Plett J.M."/>
            <person name="Magnuson J."/>
            <person name="Spatafora J.W."/>
            <person name="Nagy L.G."/>
            <person name="Henrissat B."/>
            <person name="Grigoriev I.V."/>
            <person name="Yang Z.L."/>
            <person name="Xu J."/>
            <person name="Martin F.M."/>
        </authorList>
    </citation>
    <scope>NUCLEOTIDE SEQUENCE</scope>
    <source>
        <strain evidence="2">KKN 215</strain>
    </source>
</reference>